<dbReference type="Pfam" id="PF00702">
    <property type="entry name" value="Hydrolase"/>
    <property type="match status" value="1"/>
</dbReference>
<dbReference type="InterPro" id="IPR023214">
    <property type="entry name" value="HAD_sf"/>
</dbReference>
<reference evidence="4 5" key="1">
    <citation type="submission" date="2016-04" db="EMBL/GenBank/DDBJ databases">
        <title>Draft Genome Sequences of Staphylococcus capitis Strain H36, S. capitis Strain H65, S. cohnii Strain H62, S. hominis Strain H69, Mycobacterium iranicum Strain H39, Plantibacter sp. Strain H53, Pseudomonas oryzihabitans Strain H72, and Microbacterium sp. Strain H83, isolated from residential settings.</title>
        <authorList>
            <person name="Lymperopoulou D."/>
            <person name="Adams R.I."/>
            <person name="Lindow S."/>
            <person name="Coil D.A."/>
            <person name="Jospin G."/>
            <person name="Eisen J.A."/>
        </authorList>
    </citation>
    <scope>NUCLEOTIDE SEQUENCE [LARGE SCALE GENOMIC DNA]</scope>
    <source>
        <strain evidence="4 5">H72</strain>
    </source>
</reference>
<keyword evidence="2 3" id="KW-0378">Hydrolase</keyword>
<dbReference type="GO" id="GO:0018784">
    <property type="term" value="F:(S)-2-haloacid dehalogenase activity"/>
    <property type="evidence" value="ECO:0007669"/>
    <property type="project" value="UniProtKB-UniRule"/>
</dbReference>
<name>A0A178L1Z8_9PSED</name>
<dbReference type="NCBIfam" id="TIGR01428">
    <property type="entry name" value="HAD_type_II"/>
    <property type="match status" value="1"/>
</dbReference>
<dbReference type="CDD" id="cd02588">
    <property type="entry name" value="HAD_L2-DEX"/>
    <property type="match status" value="1"/>
</dbReference>
<dbReference type="InterPro" id="IPR023198">
    <property type="entry name" value="PGP-like_dom2"/>
</dbReference>
<evidence type="ECO:0000256" key="3">
    <source>
        <dbReference type="RuleBase" id="RU368077"/>
    </source>
</evidence>
<dbReference type="PANTHER" id="PTHR43316:SF3">
    <property type="entry name" value="HALOACID DEHALOGENASE, TYPE II (AFU_ORTHOLOGUE AFUA_2G07750)-RELATED"/>
    <property type="match status" value="1"/>
</dbReference>
<dbReference type="SUPFAM" id="SSF56784">
    <property type="entry name" value="HAD-like"/>
    <property type="match status" value="1"/>
</dbReference>
<organism evidence="4 5">
    <name type="scientific">Pseudomonas oryzihabitans</name>
    <dbReference type="NCBI Taxonomy" id="47885"/>
    <lineage>
        <taxon>Bacteria</taxon>
        <taxon>Pseudomonadati</taxon>
        <taxon>Pseudomonadota</taxon>
        <taxon>Gammaproteobacteria</taxon>
        <taxon>Pseudomonadales</taxon>
        <taxon>Pseudomonadaceae</taxon>
        <taxon>Pseudomonas</taxon>
    </lineage>
</organism>
<comment type="similarity">
    <text evidence="1 3">Belongs to the HAD-like hydrolase superfamily. S-2-haloalkanoic acid dehalogenase family.</text>
</comment>
<dbReference type="InterPro" id="IPR006439">
    <property type="entry name" value="HAD-SF_hydro_IA"/>
</dbReference>
<dbReference type="NCBIfam" id="TIGR01493">
    <property type="entry name" value="HAD-SF-IA-v2"/>
    <property type="match status" value="1"/>
</dbReference>
<dbReference type="InterPro" id="IPR036412">
    <property type="entry name" value="HAD-like_sf"/>
</dbReference>
<dbReference type="Gene3D" id="3.40.50.1000">
    <property type="entry name" value="HAD superfamily/HAD-like"/>
    <property type="match status" value="1"/>
</dbReference>
<comment type="catalytic activity">
    <reaction evidence="3">
        <text>an (S)-2-haloacid + H2O = a (2R)-2-hydroxycarboxylate + a halide anion + H(+)</text>
        <dbReference type="Rhea" id="RHEA:11192"/>
        <dbReference type="ChEBI" id="CHEBI:15377"/>
        <dbReference type="ChEBI" id="CHEBI:15378"/>
        <dbReference type="ChEBI" id="CHEBI:16042"/>
        <dbReference type="ChEBI" id="CHEBI:58314"/>
        <dbReference type="ChEBI" id="CHEBI:137405"/>
        <dbReference type="EC" id="3.8.1.2"/>
    </reaction>
</comment>
<gene>
    <name evidence="4" type="ORF">A4V15_09085</name>
</gene>
<sequence length="249" mass="27114">MTTTVRALLFDVFGTVVDWRGSLVTGLQGLSAKHGVQGDWERLADAWRAEAYEAILPQIAARSLPWLPLDEVHRLALDELLPRHGLVGLTTAEVAWINRLWHQLTPWPDAVPGLTRLRQGYPVCALSNGNVSLLLDMARHAGLPWDMLFGADLFKRYKPAAEVYLGACALLDLQPEQVMLCAAHNGDLQAAKELGLATAFIQRPREKGPAGGEVSSGGWDLEASDLQDLADQLGMAAIERDPAEPEPGD</sequence>
<dbReference type="OrthoDB" id="5865007at2"/>
<dbReference type="AlphaFoldDB" id="A0A178L1Z8"/>
<comment type="function">
    <text evidence="3">Catalyzes the hydrolytic dehalogenation of small (S)-2-haloalkanoic acids to yield the corresponding (R)-2-hydroxyalkanoic acids.</text>
</comment>
<dbReference type="Gene3D" id="1.10.150.240">
    <property type="entry name" value="Putative phosphatase, domain 2"/>
    <property type="match status" value="1"/>
</dbReference>
<dbReference type="PRINTS" id="PR00413">
    <property type="entry name" value="HADHALOGNASE"/>
</dbReference>
<dbReference type="RefSeq" id="WP_017638625.1">
    <property type="nucleotide sequence ID" value="NZ_LWCR01000078.1"/>
</dbReference>
<dbReference type="Proteomes" id="UP000078356">
    <property type="component" value="Unassembled WGS sequence"/>
</dbReference>
<dbReference type="InterPro" id="IPR006328">
    <property type="entry name" value="2-HAD"/>
</dbReference>
<evidence type="ECO:0000256" key="1">
    <source>
        <dbReference type="ARBA" id="ARBA00008106"/>
    </source>
</evidence>
<dbReference type="InterPro" id="IPR051540">
    <property type="entry name" value="S-2-haloacid_dehalogenase"/>
</dbReference>
<accession>A0A178L1Z8</accession>
<proteinExistence type="inferred from homology"/>
<dbReference type="PANTHER" id="PTHR43316">
    <property type="entry name" value="HYDROLASE, HALOACID DELAHOGENASE-RELATED"/>
    <property type="match status" value="1"/>
</dbReference>
<dbReference type="EMBL" id="LWCR01000078">
    <property type="protein sequence ID" value="OAN23501.1"/>
    <property type="molecule type" value="Genomic_DNA"/>
</dbReference>
<evidence type="ECO:0000313" key="5">
    <source>
        <dbReference type="Proteomes" id="UP000078356"/>
    </source>
</evidence>
<evidence type="ECO:0000313" key="4">
    <source>
        <dbReference type="EMBL" id="OAN23501.1"/>
    </source>
</evidence>
<dbReference type="EC" id="3.8.1.2" evidence="3"/>
<comment type="caution">
    <text evidence="4">The sequence shown here is derived from an EMBL/GenBank/DDBJ whole genome shotgun (WGS) entry which is preliminary data.</text>
</comment>
<evidence type="ECO:0000256" key="2">
    <source>
        <dbReference type="ARBA" id="ARBA00022801"/>
    </source>
</evidence>
<protein>
    <recommendedName>
        <fullName evidence="3">(S)-2-haloacid dehalogenase</fullName>
        <ecNumber evidence="3">3.8.1.2</ecNumber>
    </recommendedName>
    <alternativeName>
        <fullName evidence="3">2-haloalkanoic acid dehalogenase</fullName>
    </alternativeName>
    <alternativeName>
        <fullName evidence="3">Halocarboxylic acid halidohydrolase</fullName>
    </alternativeName>
    <alternativeName>
        <fullName evidence="3">L-2-haloacid dehalogenase</fullName>
    </alternativeName>
</protein>